<keyword evidence="1" id="KW-0472">Membrane</keyword>
<gene>
    <name evidence="2" type="ORF">GXP70_23240</name>
</gene>
<protein>
    <submittedName>
        <fullName evidence="2">Permease</fullName>
    </submittedName>
</protein>
<dbReference type="AlphaFoldDB" id="A0A6C0FZT0"/>
<sequence>MFAGHFGLAAAVKAADKRTPVWTLMLGTQLLDVLFVPFLLTGQETIESAEDGVGGYGGSLIHADYTHSLAGALIIALLAAWAGRRFWGRRSGAIIGLVVFSHWLLDLLVHRPDLPILPGNLGDLPLLGFGLWAHPAISAALEAALIAGGFLLYGRSVLASSKAAGGAAGTVSAYLAAAVMGLLLLGSLLSDMMG</sequence>
<proteinExistence type="predicted"/>
<evidence type="ECO:0000256" key="1">
    <source>
        <dbReference type="SAM" id="Phobius"/>
    </source>
</evidence>
<dbReference type="EMBL" id="CP048209">
    <property type="protein sequence ID" value="QHT62606.1"/>
    <property type="molecule type" value="Genomic_DNA"/>
</dbReference>
<feature type="transmembrane region" description="Helical" evidence="1">
    <location>
        <begin position="60"/>
        <end position="81"/>
    </location>
</feature>
<evidence type="ECO:0000313" key="2">
    <source>
        <dbReference type="EMBL" id="QHT62606.1"/>
    </source>
</evidence>
<dbReference type="RefSeq" id="WP_162359038.1">
    <property type="nucleotide sequence ID" value="NZ_CP048209.1"/>
</dbReference>
<feature type="transmembrane region" description="Helical" evidence="1">
    <location>
        <begin position="165"/>
        <end position="189"/>
    </location>
</feature>
<dbReference type="Pfam" id="PF04307">
    <property type="entry name" value="YdjM"/>
    <property type="match status" value="1"/>
</dbReference>
<dbReference type="KEGG" id="plyc:GXP70_23240"/>
<accession>A0A6C0FZT0</accession>
<feature type="transmembrane region" description="Helical" evidence="1">
    <location>
        <begin position="131"/>
        <end position="153"/>
    </location>
</feature>
<evidence type="ECO:0000313" key="3">
    <source>
        <dbReference type="Proteomes" id="UP000476064"/>
    </source>
</evidence>
<name>A0A6C0FZT0_9BACL</name>
<organism evidence="2 3">
    <name type="scientific">Paenibacillus lycopersici</name>
    <dbReference type="NCBI Taxonomy" id="2704462"/>
    <lineage>
        <taxon>Bacteria</taxon>
        <taxon>Bacillati</taxon>
        <taxon>Bacillota</taxon>
        <taxon>Bacilli</taxon>
        <taxon>Bacillales</taxon>
        <taxon>Paenibacillaceae</taxon>
        <taxon>Paenibacillus</taxon>
    </lineage>
</organism>
<feature type="transmembrane region" description="Helical" evidence="1">
    <location>
        <begin position="93"/>
        <end position="111"/>
    </location>
</feature>
<reference evidence="2 3" key="1">
    <citation type="submission" date="2020-01" db="EMBL/GenBank/DDBJ databases">
        <title>Paenibacillus sp. nov., isolated from tomato rhizosphere.</title>
        <authorList>
            <person name="Weon H.-Y."/>
            <person name="Lee S.A."/>
        </authorList>
    </citation>
    <scope>NUCLEOTIDE SEQUENCE [LARGE SCALE GENOMIC DNA]</scope>
    <source>
        <strain evidence="2 3">12200R-189</strain>
    </source>
</reference>
<keyword evidence="1" id="KW-0812">Transmembrane</keyword>
<keyword evidence="3" id="KW-1185">Reference proteome</keyword>
<feature type="transmembrane region" description="Helical" evidence="1">
    <location>
        <begin position="21"/>
        <end position="40"/>
    </location>
</feature>
<dbReference type="Proteomes" id="UP000476064">
    <property type="component" value="Chromosome"/>
</dbReference>
<keyword evidence="1" id="KW-1133">Transmembrane helix</keyword>
<dbReference type="InterPro" id="IPR007404">
    <property type="entry name" value="YdjM-like"/>
</dbReference>